<keyword evidence="3" id="KW-1185">Reference proteome</keyword>
<feature type="compositionally biased region" description="Low complexity" evidence="1">
    <location>
        <begin position="22"/>
        <end position="34"/>
    </location>
</feature>
<evidence type="ECO:0000256" key="1">
    <source>
        <dbReference type="SAM" id="MobiDB-lite"/>
    </source>
</evidence>
<organism evidence="2 3">
    <name type="scientific">Pycnococcus provasolii</name>
    <dbReference type="NCBI Taxonomy" id="41880"/>
    <lineage>
        <taxon>Eukaryota</taxon>
        <taxon>Viridiplantae</taxon>
        <taxon>Chlorophyta</taxon>
        <taxon>Pseudoscourfieldiophyceae</taxon>
        <taxon>Pseudoscourfieldiales</taxon>
        <taxon>Pycnococcaceae</taxon>
        <taxon>Pycnococcus</taxon>
    </lineage>
</organism>
<accession>A0A830HTU4</accession>
<feature type="compositionally biased region" description="Basic and acidic residues" evidence="1">
    <location>
        <begin position="48"/>
        <end position="59"/>
    </location>
</feature>
<dbReference type="Proteomes" id="UP000660262">
    <property type="component" value="Unassembled WGS sequence"/>
</dbReference>
<feature type="region of interest" description="Disordered" evidence="1">
    <location>
        <begin position="194"/>
        <end position="219"/>
    </location>
</feature>
<name>A0A830HTU4_9CHLO</name>
<feature type="region of interest" description="Disordered" evidence="1">
    <location>
        <begin position="1"/>
        <end position="81"/>
    </location>
</feature>
<feature type="region of interest" description="Disordered" evidence="1">
    <location>
        <begin position="236"/>
        <end position="259"/>
    </location>
</feature>
<protein>
    <submittedName>
        <fullName evidence="2">Uncharacterized protein</fullName>
    </submittedName>
</protein>
<dbReference type="EMBL" id="BNJQ01000028">
    <property type="protein sequence ID" value="GHP10113.1"/>
    <property type="molecule type" value="Genomic_DNA"/>
</dbReference>
<reference evidence="2" key="1">
    <citation type="submission" date="2020-10" db="EMBL/GenBank/DDBJ databases">
        <title>Unveiling of a novel bifunctional photoreceptor, Dualchrome1, isolated from a cosmopolitan green alga.</title>
        <authorList>
            <person name="Suzuki S."/>
            <person name="Kawachi M."/>
        </authorList>
    </citation>
    <scope>NUCLEOTIDE SEQUENCE</scope>
    <source>
        <strain evidence="2">NIES 2893</strain>
    </source>
</reference>
<sequence length="361" mass="38784">MASNGVVSPGPLVNIPAVLKTAPQDPAQEAQQPQKGHDEMDTEDEDDVFARSHGGEKKPVAAGGEPNEESTTTTDATVDDEYRIPSQSPLKMEADSEATAELPALVRSQGPLQPGYRCGKCNTCLKPSHKKKCLLVKAQEEKTVTIAHIVPNPLRPGERCGKCKTCLNLNLKKGCLTRKKQQKAMKDAMENAGILSQEGGQPPPPPPPPPLPPPPAIAAAYGGAEHSWLNDPRKRAREWEQGEGRMGASAGAPWQTPSSPPSALLRHFLPNTSAAASDSLSAPTLFERVVAVILKGSEAARTVEEGKKLRDALTSVTLDNVDDIATHVVIPDDPANVRMEVLYHKAYAIMLILMSRMSRMT</sequence>
<evidence type="ECO:0000313" key="2">
    <source>
        <dbReference type="EMBL" id="GHP10113.1"/>
    </source>
</evidence>
<evidence type="ECO:0000313" key="3">
    <source>
        <dbReference type="Proteomes" id="UP000660262"/>
    </source>
</evidence>
<gene>
    <name evidence="2" type="ORF">PPROV_000884600</name>
</gene>
<proteinExistence type="predicted"/>
<feature type="compositionally biased region" description="Pro residues" evidence="1">
    <location>
        <begin position="201"/>
        <end position="216"/>
    </location>
</feature>
<dbReference type="AlphaFoldDB" id="A0A830HTU4"/>
<comment type="caution">
    <text evidence="2">The sequence shown here is derived from an EMBL/GenBank/DDBJ whole genome shotgun (WGS) entry which is preliminary data.</text>
</comment>